<dbReference type="SUPFAM" id="SSF75217">
    <property type="entry name" value="alpha/beta knot"/>
    <property type="match status" value="1"/>
</dbReference>
<dbReference type="EC" id="2.1.1.177" evidence="5"/>
<comment type="subcellular location">
    <subcellularLocation>
        <location evidence="5">Cytoplasm</location>
    </subcellularLocation>
</comment>
<dbReference type="CDD" id="cd18081">
    <property type="entry name" value="RlmH-like"/>
    <property type="match status" value="1"/>
</dbReference>
<dbReference type="Pfam" id="PF02590">
    <property type="entry name" value="SPOUT_MTase"/>
    <property type="match status" value="1"/>
</dbReference>
<dbReference type="AlphaFoldDB" id="A0A520S1Z8"/>
<evidence type="ECO:0000256" key="4">
    <source>
        <dbReference type="ARBA" id="ARBA00038303"/>
    </source>
</evidence>
<dbReference type="InterPro" id="IPR029028">
    <property type="entry name" value="Alpha/beta_knot_MTases"/>
</dbReference>
<dbReference type="Gene3D" id="3.40.1280.10">
    <property type="match status" value="1"/>
</dbReference>
<evidence type="ECO:0000313" key="6">
    <source>
        <dbReference type="EMBL" id="RZO76492.1"/>
    </source>
</evidence>
<keyword evidence="5" id="KW-0698">rRNA processing</keyword>
<keyword evidence="2 5" id="KW-0808">Transferase</keyword>
<feature type="binding site" evidence="5">
    <location>
        <begin position="123"/>
        <end position="128"/>
    </location>
    <ligand>
        <name>S-adenosyl-L-methionine</name>
        <dbReference type="ChEBI" id="CHEBI:59789"/>
    </ligand>
</feature>
<evidence type="ECO:0000256" key="5">
    <source>
        <dbReference type="HAMAP-Rule" id="MF_00658"/>
    </source>
</evidence>
<comment type="catalytic activity">
    <reaction evidence="5">
        <text>pseudouridine(1915) in 23S rRNA + S-adenosyl-L-methionine = N(3)-methylpseudouridine(1915) in 23S rRNA + S-adenosyl-L-homocysteine + H(+)</text>
        <dbReference type="Rhea" id="RHEA:42752"/>
        <dbReference type="Rhea" id="RHEA-COMP:10221"/>
        <dbReference type="Rhea" id="RHEA-COMP:10222"/>
        <dbReference type="ChEBI" id="CHEBI:15378"/>
        <dbReference type="ChEBI" id="CHEBI:57856"/>
        <dbReference type="ChEBI" id="CHEBI:59789"/>
        <dbReference type="ChEBI" id="CHEBI:65314"/>
        <dbReference type="ChEBI" id="CHEBI:74486"/>
        <dbReference type="EC" id="2.1.1.177"/>
    </reaction>
</comment>
<dbReference type="PIRSF" id="PIRSF004505">
    <property type="entry name" value="MT_bac"/>
    <property type="match status" value="1"/>
</dbReference>
<evidence type="ECO:0000256" key="3">
    <source>
        <dbReference type="ARBA" id="ARBA00022691"/>
    </source>
</evidence>
<proteinExistence type="inferred from homology"/>
<keyword evidence="5" id="KW-0963">Cytoplasm</keyword>
<protein>
    <recommendedName>
        <fullName evidence="5">Ribosomal RNA large subunit methyltransferase H</fullName>
        <ecNumber evidence="5">2.1.1.177</ecNumber>
    </recommendedName>
    <alternativeName>
        <fullName evidence="5">23S rRNA (pseudouridine1915-N3)-methyltransferase</fullName>
    </alternativeName>
    <alternativeName>
        <fullName evidence="5">23S rRNA m3Psi1915 methyltransferase</fullName>
    </alternativeName>
    <alternativeName>
        <fullName evidence="5">rRNA (pseudouridine-N3-)-methyltransferase RlmH</fullName>
    </alternativeName>
</protein>
<dbReference type="InterPro" id="IPR003742">
    <property type="entry name" value="RlmH-like"/>
</dbReference>
<comment type="subunit">
    <text evidence="5">Homodimer.</text>
</comment>
<dbReference type="PANTHER" id="PTHR33603">
    <property type="entry name" value="METHYLTRANSFERASE"/>
    <property type="match status" value="1"/>
</dbReference>
<dbReference type="EMBL" id="SHAG01000011">
    <property type="protein sequence ID" value="RZO76492.1"/>
    <property type="molecule type" value="Genomic_DNA"/>
</dbReference>
<evidence type="ECO:0000256" key="1">
    <source>
        <dbReference type="ARBA" id="ARBA00022603"/>
    </source>
</evidence>
<dbReference type="PANTHER" id="PTHR33603:SF1">
    <property type="entry name" value="RIBOSOMAL RNA LARGE SUBUNIT METHYLTRANSFERASE H"/>
    <property type="match status" value="1"/>
</dbReference>
<gene>
    <name evidence="5 6" type="primary">rlmH</name>
    <name evidence="6" type="ORF">EVA68_04230</name>
</gene>
<dbReference type="GO" id="GO:0070038">
    <property type="term" value="F:rRNA (pseudouridine-N3-)-methyltransferase activity"/>
    <property type="evidence" value="ECO:0007669"/>
    <property type="project" value="UniProtKB-UniRule"/>
</dbReference>
<dbReference type="GO" id="GO:0005737">
    <property type="term" value="C:cytoplasm"/>
    <property type="evidence" value="ECO:0007669"/>
    <property type="project" value="UniProtKB-SubCell"/>
</dbReference>
<dbReference type="NCBIfam" id="NF000986">
    <property type="entry name" value="PRK00103.1-4"/>
    <property type="match status" value="1"/>
</dbReference>
<accession>A0A520S1Z8</accession>
<dbReference type="Proteomes" id="UP000316199">
    <property type="component" value="Unassembled WGS sequence"/>
</dbReference>
<name>A0A520S1Z8_9GAMM</name>
<dbReference type="HAMAP" id="MF_00658">
    <property type="entry name" value="23SrRNA_methyltr_H"/>
    <property type="match status" value="1"/>
</dbReference>
<comment type="similarity">
    <text evidence="4 5">Belongs to the RNA methyltransferase RlmH family.</text>
</comment>
<comment type="caution">
    <text evidence="6">The sequence shown here is derived from an EMBL/GenBank/DDBJ whole genome shotgun (WGS) entry which is preliminary data.</text>
</comment>
<organism evidence="6 7">
    <name type="scientific">OM182 bacterium</name>
    <dbReference type="NCBI Taxonomy" id="2510334"/>
    <lineage>
        <taxon>Bacteria</taxon>
        <taxon>Pseudomonadati</taxon>
        <taxon>Pseudomonadota</taxon>
        <taxon>Gammaproteobacteria</taxon>
        <taxon>OMG group</taxon>
        <taxon>OM182 clade</taxon>
    </lineage>
</organism>
<keyword evidence="1 5" id="KW-0489">Methyltransferase</keyword>
<comment type="function">
    <text evidence="5">Specifically methylates the pseudouridine at position 1915 (m3Psi1915) in 23S rRNA.</text>
</comment>
<evidence type="ECO:0000256" key="2">
    <source>
        <dbReference type="ARBA" id="ARBA00022679"/>
    </source>
</evidence>
<dbReference type="InterPro" id="IPR029026">
    <property type="entry name" value="tRNA_m1G_MTases_N"/>
</dbReference>
<reference evidence="6 7" key="1">
    <citation type="submission" date="2019-02" db="EMBL/GenBank/DDBJ databases">
        <title>Prokaryotic population dynamics and viral predation in marine succession experiment using metagenomics: the confinement effect.</title>
        <authorList>
            <person name="Haro-Moreno J.M."/>
            <person name="Rodriguez-Valera F."/>
            <person name="Lopez-Perez M."/>
        </authorList>
    </citation>
    <scope>NUCLEOTIDE SEQUENCE [LARGE SCALE GENOMIC DNA]</scope>
    <source>
        <strain evidence="6">MED-G157</strain>
    </source>
</reference>
<evidence type="ECO:0000313" key="7">
    <source>
        <dbReference type="Proteomes" id="UP000316199"/>
    </source>
</evidence>
<feature type="binding site" evidence="5">
    <location>
        <position position="104"/>
    </location>
    <ligand>
        <name>S-adenosyl-L-methionine</name>
        <dbReference type="ChEBI" id="CHEBI:59789"/>
    </ligand>
</feature>
<comment type="caution">
    <text evidence="5">Lacks conserved residue(s) required for the propagation of feature annotation.</text>
</comment>
<keyword evidence="3 5" id="KW-0949">S-adenosyl-L-methionine</keyword>
<sequence length="155" mass="18116">MKLEVVTVGNRPPSWLRDGLDEYRRRIPREWGLSLREIPLPKRTKGALTQALVRTEFEKIRSISVPHSRKVVMATTGKIWSSEDLTSHLRNWLKDYQMVQFFVGGPDGLDKALLDSADDIWSLSRLTFPHAFVPVLILEQIYRAWTMIKHHPYHR</sequence>